<gene>
    <name evidence="3" type="ORF">MACH26_18640</name>
</gene>
<feature type="transmembrane region" description="Helical" evidence="1">
    <location>
        <begin position="39"/>
        <end position="59"/>
    </location>
</feature>
<accession>A0AA48HUY6</accession>
<dbReference type="InterPro" id="IPR003848">
    <property type="entry name" value="DUF218"/>
</dbReference>
<evidence type="ECO:0000313" key="4">
    <source>
        <dbReference type="Proteomes" id="UP001333710"/>
    </source>
</evidence>
<dbReference type="Pfam" id="PF02698">
    <property type="entry name" value="DUF218"/>
    <property type="match status" value="1"/>
</dbReference>
<sequence>MLSFTIKKWLGALLQPLPLILILLLITLFLFLRGKKRTAIGVQSIAILFFIAVTTPPFANFSARAIEANIVQFDNAKVLDYIVVLGCGHVNDRRVPITSQVDSCSLYRVVEGVRIFQSHPNTKLVFTGFGGNQPLSNAETNKELALALGVPDYRILTYSTPKDTREEAQVLTPILKDKQFALVTEASHMPRALLYFQQQGLTPIPAPTAHLYRDEGPLLSYQYLPDAHYLHKTERAVYEYIGQLWQKIAH</sequence>
<evidence type="ECO:0000256" key="1">
    <source>
        <dbReference type="SAM" id="Phobius"/>
    </source>
</evidence>
<keyword evidence="1" id="KW-0472">Membrane</keyword>
<dbReference type="InterPro" id="IPR051599">
    <property type="entry name" value="Cell_Envelope_Assoc"/>
</dbReference>
<dbReference type="GO" id="GO:0005886">
    <property type="term" value="C:plasma membrane"/>
    <property type="evidence" value="ECO:0007669"/>
    <property type="project" value="TreeGrafter"/>
</dbReference>
<name>A0AA48HUY6_9ALTE</name>
<keyword evidence="4" id="KW-1185">Reference proteome</keyword>
<dbReference type="GO" id="GO:0000270">
    <property type="term" value="P:peptidoglycan metabolic process"/>
    <property type="evidence" value="ECO:0007669"/>
    <property type="project" value="TreeGrafter"/>
</dbReference>
<dbReference type="Proteomes" id="UP001333710">
    <property type="component" value="Chromosome"/>
</dbReference>
<feature type="transmembrane region" description="Helical" evidence="1">
    <location>
        <begin position="12"/>
        <end position="32"/>
    </location>
</feature>
<dbReference type="Gene3D" id="3.40.50.620">
    <property type="entry name" value="HUPs"/>
    <property type="match status" value="1"/>
</dbReference>
<feature type="domain" description="DUF218" evidence="2">
    <location>
        <begin position="80"/>
        <end position="242"/>
    </location>
</feature>
<dbReference type="EMBL" id="AP027272">
    <property type="protein sequence ID" value="BDX06343.1"/>
    <property type="molecule type" value="Genomic_DNA"/>
</dbReference>
<organism evidence="3 4">
    <name type="scientific">Planctobacterium marinum</name>
    <dbReference type="NCBI Taxonomy" id="1631968"/>
    <lineage>
        <taxon>Bacteria</taxon>
        <taxon>Pseudomonadati</taxon>
        <taxon>Pseudomonadota</taxon>
        <taxon>Gammaproteobacteria</taxon>
        <taxon>Alteromonadales</taxon>
        <taxon>Alteromonadaceae</taxon>
        <taxon>Planctobacterium</taxon>
    </lineage>
</organism>
<dbReference type="AlphaFoldDB" id="A0AA48HUY6"/>
<dbReference type="InterPro" id="IPR014729">
    <property type="entry name" value="Rossmann-like_a/b/a_fold"/>
</dbReference>
<proteinExistence type="predicted"/>
<keyword evidence="1" id="KW-1133">Transmembrane helix</keyword>
<dbReference type="GO" id="GO:0043164">
    <property type="term" value="P:Gram-negative-bacterium-type cell wall biogenesis"/>
    <property type="evidence" value="ECO:0007669"/>
    <property type="project" value="TreeGrafter"/>
</dbReference>
<evidence type="ECO:0000259" key="2">
    <source>
        <dbReference type="Pfam" id="PF02698"/>
    </source>
</evidence>
<reference evidence="3" key="1">
    <citation type="submission" date="2023-01" db="EMBL/GenBank/DDBJ databases">
        <title>Complete genome sequence of Planctobacterium marinum strain Dej080120_11.</title>
        <authorList>
            <person name="Ueki S."/>
            <person name="Maruyama F."/>
        </authorList>
    </citation>
    <scope>NUCLEOTIDE SEQUENCE</scope>
    <source>
        <strain evidence="3">Dej080120_11</strain>
    </source>
</reference>
<protein>
    <submittedName>
        <fullName evidence="3">Membrane protein</fullName>
    </submittedName>
</protein>
<dbReference type="RefSeq" id="WP_338292364.1">
    <property type="nucleotide sequence ID" value="NZ_AP027272.1"/>
</dbReference>
<evidence type="ECO:0000313" key="3">
    <source>
        <dbReference type="EMBL" id="BDX06343.1"/>
    </source>
</evidence>
<dbReference type="CDD" id="cd06259">
    <property type="entry name" value="YdcF-like"/>
    <property type="match status" value="1"/>
</dbReference>
<keyword evidence="1" id="KW-0812">Transmembrane</keyword>
<dbReference type="PANTHER" id="PTHR30336:SF4">
    <property type="entry name" value="ENVELOPE BIOGENESIS FACTOR ELYC"/>
    <property type="match status" value="1"/>
</dbReference>
<dbReference type="KEGG" id="pmaw:MACH26_18640"/>
<dbReference type="PANTHER" id="PTHR30336">
    <property type="entry name" value="INNER MEMBRANE PROTEIN, PROBABLE PERMEASE"/>
    <property type="match status" value="1"/>
</dbReference>
<dbReference type="NCBIfam" id="NF007794">
    <property type="entry name" value="PRK10494.1"/>
    <property type="match status" value="1"/>
</dbReference>